<reference evidence="2 3" key="1">
    <citation type="submission" date="2015-09" db="EMBL/GenBank/DDBJ databases">
        <authorList>
            <consortium name="Pathogen Informatics"/>
        </authorList>
    </citation>
    <scope>NUCLEOTIDE SEQUENCE [LARGE SCALE GENOMIC DNA]</scope>
    <source>
        <strain evidence="2 3">2789STDY5834928</strain>
    </source>
</reference>
<dbReference type="PANTHER" id="PTHR30399">
    <property type="entry name" value="UNCHARACTERIZED PROTEIN YGJP"/>
    <property type="match status" value="1"/>
</dbReference>
<dbReference type="PANTHER" id="PTHR30399:SF1">
    <property type="entry name" value="UTP PYROPHOSPHATASE"/>
    <property type="match status" value="1"/>
</dbReference>
<dbReference type="Gene3D" id="3.30.2010.10">
    <property type="entry name" value="Metalloproteases ('zincins'), catalytic domain"/>
    <property type="match status" value="1"/>
</dbReference>
<dbReference type="CDD" id="cd07344">
    <property type="entry name" value="M48_yhfN_like"/>
    <property type="match status" value="1"/>
</dbReference>
<dbReference type="InterPro" id="IPR002725">
    <property type="entry name" value="YgjP-like_metallopeptidase"/>
</dbReference>
<dbReference type="EMBL" id="CZBY01000019">
    <property type="protein sequence ID" value="CUQ90220.1"/>
    <property type="molecule type" value="Genomic_DNA"/>
</dbReference>
<dbReference type="InterPro" id="IPR053136">
    <property type="entry name" value="UTP_pyrophosphatase-like"/>
</dbReference>
<protein>
    <submittedName>
        <fullName evidence="2">Protein of uncharacterized function DUF45</fullName>
    </submittedName>
</protein>
<name>A0A175A440_9FIRM</name>
<dbReference type="AlphaFoldDB" id="A0A175A440"/>
<accession>A0A175A440</accession>
<organism evidence="2 3">
    <name type="scientific">[Eubacterium] siraeum</name>
    <dbReference type="NCBI Taxonomy" id="39492"/>
    <lineage>
        <taxon>Bacteria</taxon>
        <taxon>Bacillati</taxon>
        <taxon>Bacillota</taxon>
        <taxon>Clostridia</taxon>
        <taxon>Eubacteriales</taxon>
        <taxon>Oscillospiraceae</taxon>
        <taxon>Oscillospiraceae incertae sedis</taxon>
    </lineage>
</organism>
<feature type="domain" description="YgjP-like metallopeptidase" evidence="1">
    <location>
        <begin position="22"/>
        <end position="231"/>
    </location>
</feature>
<sequence>MTHTVTAGDRKITYELTRKKVKNINLRIKPDGTVHVSASTAVTIAVIERFIRERADFILGAIDKFNAKNENRKTLFVSGEKLSLLGTQHILYVKKGIRNYAADSDGNITLYVADTDDYELKYKTYITWLRSQCLPLMTLLCKRAYDEHYGKLGIDFPTIKVKDMRSRWGSCIPSKKILTFNVHLMEYPLPAAEYVVAHEFTHFLQANHSARFYAELARYMPDYKQRERILK</sequence>
<proteinExistence type="predicted"/>
<dbReference type="Pfam" id="PF01863">
    <property type="entry name" value="YgjP-like"/>
    <property type="match status" value="1"/>
</dbReference>
<dbReference type="Proteomes" id="UP000095662">
    <property type="component" value="Unassembled WGS sequence"/>
</dbReference>
<evidence type="ECO:0000313" key="2">
    <source>
        <dbReference type="EMBL" id="CUQ90220.1"/>
    </source>
</evidence>
<evidence type="ECO:0000259" key="1">
    <source>
        <dbReference type="Pfam" id="PF01863"/>
    </source>
</evidence>
<evidence type="ECO:0000313" key="3">
    <source>
        <dbReference type="Proteomes" id="UP000095662"/>
    </source>
</evidence>
<dbReference type="OrthoDB" id="581382at2"/>
<gene>
    <name evidence="2" type="ORF">ERS852540_02072</name>
</gene>